<dbReference type="AlphaFoldDB" id="A0A3A9YJN8"/>
<dbReference type="OrthoDB" id="580988at2"/>
<accession>A0A3A9YJN8</accession>
<name>A0A3A9YJN8_9ACTN</name>
<proteinExistence type="predicted"/>
<dbReference type="RefSeq" id="WP_120684851.1">
    <property type="nucleotide sequence ID" value="NZ_RBAL01000030.1"/>
</dbReference>
<comment type="caution">
    <text evidence="1">The sequence shown here is derived from an EMBL/GenBank/DDBJ whole genome shotgun (WGS) entry which is preliminary data.</text>
</comment>
<reference evidence="1 2" key="1">
    <citation type="journal article" date="2014" name="Int. J. Syst. Evol. Microbiol.">
        <title>Streptomyces hoynatensis sp. nov., isolated from deep marine sediment.</title>
        <authorList>
            <person name="Veyisoglu A."/>
            <person name="Sahin N."/>
        </authorList>
    </citation>
    <scope>NUCLEOTIDE SEQUENCE [LARGE SCALE GENOMIC DNA]</scope>
    <source>
        <strain evidence="1 2">KCTC 29097</strain>
    </source>
</reference>
<dbReference type="EMBL" id="RBAL01000030">
    <property type="protein sequence ID" value="RKN36863.1"/>
    <property type="molecule type" value="Genomic_DNA"/>
</dbReference>
<organism evidence="1 2">
    <name type="scientific">Streptomyces hoynatensis</name>
    <dbReference type="NCBI Taxonomy" id="1141874"/>
    <lineage>
        <taxon>Bacteria</taxon>
        <taxon>Bacillati</taxon>
        <taxon>Actinomycetota</taxon>
        <taxon>Actinomycetes</taxon>
        <taxon>Kitasatosporales</taxon>
        <taxon>Streptomycetaceae</taxon>
        <taxon>Streptomyces</taxon>
    </lineage>
</organism>
<dbReference type="Pfam" id="PF14022">
    <property type="entry name" value="DUF4238"/>
    <property type="match status" value="1"/>
</dbReference>
<protein>
    <submittedName>
        <fullName evidence="1">DUF4238 domain-containing protein</fullName>
    </submittedName>
</protein>
<dbReference type="Proteomes" id="UP000272474">
    <property type="component" value="Unassembled WGS sequence"/>
</dbReference>
<evidence type="ECO:0000313" key="1">
    <source>
        <dbReference type="EMBL" id="RKN36863.1"/>
    </source>
</evidence>
<dbReference type="InterPro" id="IPR025332">
    <property type="entry name" value="DUF4238"/>
</dbReference>
<gene>
    <name evidence="1" type="ORF">D7294_29340</name>
</gene>
<sequence length="291" mass="33324">MGDPKLHHYVPQFYLRRFADSVDKIWVWDKRRDRIFRTKAKSMAAESNFYLLPELAELGQDAILMERQFSELEGEVSIITGQWLEWIRNGLPGDRLPMPEVNRELVSLFVALQFLRTSDTRAILAAVSAEAGNVLAAERELRSLHAQLLWDEDLVSRFARRIGHCSWLFALNETEKPFVTSDNPVAFRAADNRMWLKAALFSEGTYVVYPLSPDVIMYCYPDEGLWRDARVRRFDCQISPVTLTAGMVGSDNSAQVFMASRFVISCQKSFSSERAFWESVGTDMYAPPSTE</sequence>
<evidence type="ECO:0000313" key="2">
    <source>
        <dbReference type="Proteomes" id="UP000272474"/>
    </source>
</evidence>
<keyword evidence="2" id="KW-1185">Reference proteome</keyword>